<name>A0ABR9BB22_9RHOO</name>
<evidence type="ECO:0000313" key="4">
    <source>
        <dbReference type="Proteomes" id="UP000603602"/>
    </source>
</evidence>
<sequence length="332" mass="36625">MSDFQHQHASHCESGVMSAIVRHYGLPLSEPMAFGLASALSFAWLPFVKLGGLPLVAYRMPPRAIIRGLQKPLGLRMRTETFRDPARGEARLQELLDAGRVVGLQTSVFWLPYFPQDMRFHFNAHNVLAYGRDADSGDYLLSDPVFEEPMRCAPADLARARFARGVLAPKGLLYYPDGQPAEPDWNKVIPAAIRKTVRVMLRTPVPIVGTRAIERVARAVERLPAAGDTRQSLLFVGHLVRMQEEIGTGGGGFRFMYASFLEEAATLASRPALAEQAARLVEIGDGWREFALAAARMIRGRDAFEPAALAALLRRQAADERAFFGALEKALA</sequence>
<dbReference type="Pfam" id="PF16169">
    <property type="entry name" value="DUF4872"/>
    <property type="match status" value="1"/>
</dbReference>
<proteinExistence type="predicted"/>
<evidence type="ECO:0000313" key="3">
    <source>
        <dbReference type="EMBL" id="MBD8503396.1"/>
    </source>
</evidence>
<dbReference type="Proteomes" id="UP000603602">
    <property type="component" value="Unassembled WGS sequence"/>
</dbReference>
<comment type="caution">
    <text evidence="3">The sequence shown here is derived from an EMBL/GenBank/DDBJ whole genome shotgun (WGS) entry which is preliminary data.</text>
</comment>
<dbReference type="InterPro" id="IPR026935">
    <property type="entry name" value="BtrH_N"/>
</dbReference>
<reference evidence="4" key="1">
    <citation type="submission" date="2023-07" db="EMBL/GenBank/DDBJ databases">
        <title>Thauera sp. CAU 1555 isolated from sand of Yaerae Beach.</title>
        <authorList>
            <person name="Kim W."/>
        </authorList>
    </citation>
    <scope>NUCLEOTIDE SEQUENCE [LARGE SCALE GENOMIC DNA]</scope>
    <source>
        <strain evidence="4">CAU 1555</strain>
    </source>
</reference>
<protein>
    <submittedName>
        <fullName evidence="3">BtrH N-terminal domain-containing protein</fullName>
    </submittedName>
</protein>
<evidence type="ECO:0000259" key="2">
    <source>
        <dbReference type="Pfam" id="PF16169"/>
    </source>
</evidence>
<accession>A0ABR9BB22</accession>
<dbReference type="RefSeq" id="WP_187718237.1">
    <property type="nucleotide sequence ID" value="NZ_JACTAH010000002.1"/>
</dbReference>
<organism evidence="3 4">
    <name type="scientific">Thauera sedimentorum</name>
    <dbReference type="NCBI Taxonomy" id="2767595"/>
    <lineage>
        <taxon>Bacteria</taxon>
        <taxon>Pseudomonadati</taxon>
        <taxon>Pseudomonadota</taxon>
        <taxon>Betaproteobacteria</taxon>
        <taxon>Rhodocyclales</taxon>
        <taxon>Zoogloeaceae</taxon>
        <taxon>Thauera</taxon>
    </lineage>
</organism>
<evidence type="ECO:0000259" key="1">
    <source>
        <dbReference type="Pfam" id="PF14399"/>
    </source>
</evidence>
<gene>
    <name evidence="3" type="ORF">IFO67_10930</name>
</gene>
<dbReference type="Pfam" id="PF14399">
    <property type="entry name" value="BtrH_N"/>
    <property type="match status" value="1"/>
</dbReference>
<keyword evidence="4" id="KW-1185">Reference proteome</keyword>
<dbReference type="InterPro" id="IPR032369">
    <property type="entry name" value="DUF4872"/>
</dbReference>
<feature type="domain" description="DUF4872" evidence="2">
    <location>
        <begin position="156"/>
        <end position="327"/>
    </location>
</feature>
<feature type="domain" description="Butirosin biosynthesis protein H N-terminal" evidence="1">
    <location>
        <begin position="11"/>
        <end position="144"/>
    </location>
</feature>
<dbReference type="EMBL" id="JACYTO010000002">
    <property type="protein sequence ID" value="MBD8503396.1"/>
    <property type="molecule type" value="Genomic_DNA"/>
</dbReference>